<comment type="caution">
    <text evidence="2">The sequence shown here is derived from an EMBL/GenBank/DDBJ whole genome shotgun (WGS) entry which is preliminary data.</text>
</comment>
<keyword evidence="3" id="KW-1185">Reference proteome</keyword>
<gene>
    <name evidence="2" type="ORF">ISU07_16140</name>
</gene>
<accession>A0A930VHJ5</accession>
<dbReference type="AlphaFoldDB" id="A0A930VHJ5"/>
<evidence type="ECO:0000256" key="1">
    <source>
        <dbReference type="SAM" id="Phobius"/>
    </source>
</evidence>
<sequence>MTTQSESMLEDAWLAEPRKRSRLRIGLVLVLAAALVFFAGVQVQKTYGAGTGSAAATGPQAGGFTPPSGAVFPGGAATDQSTGQDGGSTSVIGTVVSLKGTTLKVEDFGGKTHTISLGDRVRIVVEKQGRTSDVRAGSTVQVAGRTDAQGAVTATTITIR</sequence>
<dbReference type="RefSeq" id="WP_194707846.1">
    <property type="nucleotide sequence ID" value="NZ_JADKPN010000010.1"/>
</dbReference>
<keyword evidence="1" id="KW-0472">Membrane</keyword>
<protein>
    <recommendedName>
        <fullName evidence="4">DUF5666 domain-containing protein</fullName>
    </recommendedName>
</protein>
<evidence type="ECO:0008006" key="4">
    <source>
        <dbReference type="Google" id="ProtNLM"/>
    </source>
</evidence>
<keyword evidence="1" id="KW-0812">Transmembrane</keyword>
<reference evidence="2" key="1">
    <citation type="submission" date="2020-11" db="EMBL/GenBank/DDBJ databases">
        <title>Nocardioides sp. nov., isolated from Soil of Cynanchum wilfordii Hemsley rhizosphere.</title>
        <authorList>
            <person name="Lee J.-S."/>
            <person name="Suh M.K."/>
            <person name="Kim J.-S."/>
        </authorList>
    </citation>
    <scope>NUCLEOTIDE SEQUENCE</scope>
    <source>
        <strain evidence="2">KCTC 19275</strain>
    </source>
</reference>
<proteinExistence type="predicted"/>
<dbReference type="EMBL" id="JADKPN010000010">
    <property type="protein sequence ID" value="MBF4764662.1"/>
    <property type="molecule type" value="Genomic_DNA"/>
</dbReference>
<organism evidence="2 3">
    <name type="scientific">Nocardioides islandensis</name>
    <dbReference type="NCBI Taxonomy" id="433663"/>
    <lineage>
        <taxon>Bacteria</taxon>
        <taxon>Bacillati</taxon>
        <taxon>Actinomycetota</taxon>
        <taxon>Actinomycetes</taxon>
        <taxon>Propionibacteriales</taxon>
        <taxon>Nocardioidaceae</taxon>
        <taxon>Nocardioides</taxon>
    </lineage>
</organism>
<evidence type="ECO:0000313" key="3">
    <source>
        <dbReference type="Proteomes" id="UP000640489"/>
    </source>
</evidence>
<dbReference type="Proteomes" id="UP000640489">
    <property type="component" value="Unassembled WGS sequence"/>
</dbReference>
<feature type="transmembrane region" description="Helical" evidence="1">
    <location>
        <begin position="21"/>
        <end position="41"/>
    </location>
</feature>
<evidence type="ECO:0000313" key="2">
    <source>
        <dbReference type="EMBL" id="MBF4764662.1"/>
    </source>
</evidence>
<name>A0A930VHJ5_9ACTN</name>
<keyword evidence="1" id="KW-1133">Transmembrane helix</keyword>